<dbReference type="Pfam" id="PF12706">
    <property type="entry name" value="Lactamase_B_2"/>
    <property type="match status" value="1"/>
</dbReference>
<dbReference type="PANTHER" id="PTHR46018">
    <property type="entry name" value="ZINC PHOSPHODIESTERASE ELAC PROTEIN 1"/>
    <property type="match status" value="1"/>
</dbReference>
<dbReference type="EMBL" id="CP002382">
    <property type="protein sequence ID" value="AEP09207.1"/>
    <property type="molecule type" value="Genomic_DNA"/>
</dbReference>
<evidence type="ECO:0000259" key="1">
    <source>
        <dbReference type="SMART" id="SM00849"/>
    </source>
</evidence>
<gene>
    <name evidence="2" type="ordered locus">MICA_874</name>
</gene>
<dbReference type="InterPro" id="IPR001279">
    <property type="entry name" value="Metallo-B-lactamas"/>
</dbReference>
<feature type="domain" description="Metallo-beta-lactamase" evidence="1">
    <location>
        <begin position="9"/>
        <end position="200"/>
    </location>
</feature>
<dbReference type="Proteomes" id="UP000009286">
    <property type="component" value="Chromosome"/>
</dbReference>
<proteinExistence type="predicted"/>
<dbReference type="KEGG" id="mai:MICA_874"/>
<evidence type="ECO:0000313" key="2">
    <source>
        <dbReference type="EMBL" id="AEP09207.1"/>
    </source>
</evidence>
<organism evidence="2 3">
    <name type="scientific">Micavibrio aeruginosavorus (strain ARL-13)</name>
    <dbReference type="NCBI Taxonomy" id="856793"/>
    <lineage>
        <taxon>Bacteria</taxon>
        <taxon>Pseudomonadati</taxon>
        <taxon>Bdellovibrionota</taxon>
        <taxon>Bdellovibrionia</taxon>
        <taxon>Bdellovibrionales</taxon>
        <taxon>Pseudobdellovibrionaceae</taxon>
        <taxon>Micavibrio</taxon>
    </lineage>
</organism>
<dbReference type="GO" id="GO:0042781">
    <property type="term" value="F:3'-tRNA processing endoribonuclease activity"/>
    <property type="evidence" value="ECO:0007669"/>
    <property type="project" value="TreeGrafter"/>
</dbReference>
<dbReference type="RefSeq" id="WP_014102430.1">
    <property type="nucleotide sequence ID" value="NC_016026.1"/>
</dbReference>
<dbReference type="OrthoDB" id="9800940at2"/>
<dbReference type="eggNOG" id="COG1234">
    <property type="taxonomic scope" value="Bacteria"/>
</dbReference>
<accession>G2KRG0</accession>
<dbReference type="HOGENOM" id="CLU_031317_3_2_5"/>
<dbReference type="Gene3D" id="3.60.15.10">
    <property type="entry name" value="Ribonuclease Z/Hydroxyacylglutathione hydrolase-like"/>
    <property type="match status" value="1"/>
</dbReference>
<reference evidence="2 3" key="1">
    <citation type="journal article" date="2011" name="BMC Genomics">
        <title>Genomic insights into an obligate epibiotic bacterial predator: Micavibrio aeruginosavorus ARL-13.</title>
        <authorList>
            <person name="Wang Z."/>
            <person name="Kadouri D."/>
            <person name="Wu M."/>
        </authorList>
    </citation>
    <scope>NUCLEOTIDE SEQUENCE [LARGE SCALE GENOMIC DNA]</scope>
    <source>
        <strain evidence="2 3">ARL-13</strain>
    </source>
</reference>
<name>G2KRG0_MICAA</name>
<dbReference type="STRING" id="856793.MICA_874"/>
<dbReference type="InterPro" id="IPR036866">
    <property type="entry name" value="RibonucZ/Hydroxyglut_hydro"/>
</dbReference>
<evidence type="ECO:0000313" key="3">
    <source>
        <dbReference type="Proteomes" id="UP000009286"/>
    </source>
</evidence>
<keyword evidence="3" id="KW-1185">Reference proteome</keyword>
<dbReference type="SUPFAM" id="SSF56281">
    <property type="entry name" value="Metallo-hydrolase/oxidoreductase"/>
    <property type="match status" value="1"/>
</dbReference>
<dbReference type="AlphaFoldDB" id="G2KRG0"/>
<sequence length="235" mass="26414">MTRDGLLIDCNGVCVQRLTAAGLAFEDLSHVFLTHEHIDHIAALPNFIHQSWVKGCLYRADNRRTHPLHFYGNAPTIRAVRALLDAVKLPQHPHMFPFEFHELNDAGGTLTAGSITLTYFPVNHGPTPCFGLTTDGPNRRLVYSADTEPVQAIYDHLRDGDILIHDCNKIDVEINREHTTWAQIEALLPSLPDVTIYLVHLPMLDAEQDAKFQKYMKINYAESVIVGIDQEAVTL</sequence>
<dbReference type="PANTHER" id="PTHR46018:SF2">
    <property type="entry name" value="ZINC PHOSPHODIESTERASE ELAC PROTEIN 1"/>
    <property type="match status" value="1"/>
</dbReference>
<dbReference type="SMART" id="SM00849">
    <property type="entry name" value="Lactamase_B"/>
    <property type="match status" value="1"/>
</dbReference>
<protein>
    <recommendedName>
        <fullName evidence="1">Metallo-beta-lactamase domain-containing protein</fullName>
    </recommendedName>
</protein>